<organism evidence="1 2">
    <name type="scientific">Flavobacterium pectinovorum</name>
    <dbReference type="NCBI Taxonomy" id="29533"/>
    <lineage>
        <taxon>Bacteria</taxon>
        <taxon>Pseudomonadati</taxon>
        <taxon>Bacteroidota</taxon>
        <taxon>Flavobacteriia</taxon>
        <taxon>Flavobacteriales</taxon>
        <taxon>Flavobacteriaceae</taxon>
        <taxon>Flavobacterium</taxon>
    </lineage>
</organism>
<dbReference type="RefSeq" id="WP_140505674.1">
    <property type="nucleotide sequence ID" value="NZ_RCZH01000004.1"/>
</dbReference>
<sequence length="273" mass="31178">MKKITLGIVLVLGLFSCNKSEGKKADKKADKKIQIVTKTPVIDSLEKVETLSNDESLNDFETLLPVAYQTYKGKNPVSSLTEKWVDLYKQNGEYYLGKPDFKIENYTDDCSGAPLKVINSKKETLLFLDYPELKFGKINFIKTEKSKFWPKEKKNFTFNNINYTLRAEGEVLFEGGVITDNVNKENFNEVTNYKLYLTVGNGSEELIFTEDLFYETLLEILFVGDIDGDGKLDFVFSTRKNVEEECVILFLSSKAENENNVKKVSETVVQFDC</sequence>
<evidence type="ECO:0008006" key="3">
    <source>
        <dbReference type="Google" id="ProtNLM"/>
    </source>
</evidence>
<comment type="caution">
    <text evidence="1">The sequence shown here is derived from an EMBL/GenBank/DDBJ whole genome shotgun (WGS) entry which is preliminary data.</text>
</comment>
<dbReference type="OrthoDB" id="1372231at2"/>
<name>A0A502EWK8_9FLAO</name>
<keyword evidence="2" id="KW-1185">Reference proteome</keyword>
<dbReference type="PROSITE" id="PS51257">
    <property type="entry name" value="PROKAR_LIPOPROTEIN"/>
    <property type="match status" value="1"/>
</dbReference>
<reference evidence="1 2" key="1">
    <citation type="journal article" date="2019" name="Environ. Microbiol.">
        <title>Species interactions and distinct microbial communities in high Arctic permafrost affected cryosols are associated with the CH4 and CO2 gas fluxes.</title>
        <authorList>
            <person name="Altshuler I."/>
            <person name="Hamel J."/>
            <person name="Turney S."/>
            <person name="Magnuson E."/>
            <person name="Levesque R."/>
            <person name="Greer C."/>
            <person name="Whyte L.G."/>
        </authorList>
    </citation>
    <scope>NUCLEOTIDE SEQUENCE [LARGE SCALE GENOMIC DNA]</scope>
    <source>
        <strain evidence="1 2">42</strain>
    </source>
</reference>
<protein>
    <recommendedName>
        <fullName evidence="3">Lipoprotein</fullName>
    </recommendedName>
</protein>
<accession>A0A502EWK8</accession>
<dbReference type="AlphaFoldDB" id="A0A502EWK8"/>
<evidence type="ECO:0000313" key="2">
    <source>
        <dbReference type="Proteomes" id="UP000319700"/>
    </source>
</evidence>
<dbReference type="EMBL" id="RCZH01000004">
    <property type="protein sequence ID" value="TPG42278.1"/>
    <property type="molecule type" value="Genomic_DNA"/>
</dbReference>
<proteinExistence type="predicted"/>
<evidence type="ECO:0000313" key="1">
    <source>
        <dbReference type="EMBL" id="TPG42278.1"/>
    </source>
</evidence>
<dbReference type="Proteomes" id="UP000319700">
    <property type="component" value="Unassembled WGS sequence"/>
</dbReference>
<gene>
    <name evidence="1" type="ORF">EAH81_08160</name>
</gene>